<gene>
    <name evidence="3" type="ORF">g.15445</name>
</gene>
<dbReference type="EMBL" id="GECZ01018645">
    <property type="protein sequence ID" value="JAS51124.1"/>
    <property type="molecule type" value="Transcribed_RNA"/>
</dbReference>
<dbReference type="InterPro" id="IPR000210">
    <property type="entry name" value="BTB/POZ_dom"/>
</dbReference>
<accession>A0A1B6FLS2</accession>
<dbReference type="PANTHER" id="PTHR23231">
    <property type="entry name" value="GERM CELL-LESS PROTEIN"/>
    <property type="match status" value="1"/>
</dbReference>
<dbReference type="SMART" id="SM00225">
    <property type="entry name" value="BTB"/>
    <property type="match status" value="1"/>
</dbReference>
<evidence type="ECO:0000256" key="1">
    <source>
        <dbReference type="ARBA" id="ARBA00022473"/>
    </source>
</evidence>
<dbReference type="Pfam" id="PF00651">
    <property type="entry name" value="BTB"/>
    <property type="match status" value="1"/>
</dbReference>
<dbReference type="CDD" id="cd18305">
    <property type="entry name" value="BTB_POZ_GCL"/>
    <property type="match status" value="1"/>
</dbReference>
<feature type="domain" description="BTB" evidence="2">
    <location>
        <begin position="71"/>
        <end position="141"/>
    </location>
</feature>
<dbReference type="InterPro" id="IPR011333">
    <property type="entry name" value="SKP1/BTB/POZ_sf"/>
</dbReference>
<name>A0A1B6FLS2_9HEMI</name>
<dbReference type="PANTHER" id="PTHR23231:SF17">
    <property type="entry name" value="BTB DOMAIN-CONTAINING PROTEIN"/>
    <property type="match status" value="1"/>
</dbReference>
<protein>
    <recommendedName>
        <fullName evidence="2">BTB domain-containing protein</fullName>
    </recommendedName>
</protein>
<sequence>MGHTMSRILSGYIPESITDAYSVRLFGHKRKRKFSSDESNLEESLHSPKRCKLSCTTQYIYKALFVDGRNHDIVVEALGKEWKLHKVYLTQSPYFQSMFSGSWKESDNKFVKIEVTDPNITIESLKVVFGSLYLDEVTIEPACVVGVMAAATLFQLDGLIDECLRIMIETISPLTAVSYYEAASQYGLQRIKQATVKWFLVNLMTYYPLHTRRLRQIPIDLMAILVQDKDLMVIQTEFCLYLLLRFWVFLKLHPTWIWDGNADKTQVSEFFHNRPDSSSFLLSPEGKDFLRVFHGLHMGSLITQEQDLQLLTQDRILPEGWLFPVLSKEWAYLLRIDNGNDSGPNNDKVSDELFFSSCVRCGRILESKESNTWRWKVFNFGLDLVWSTLNNVLTVRRATEDVTLNDHRPRRVMLRVILTTLDAQGQSKLSQSSGVISVLLVRNIEAKIMDLCPEFEDPLYVSVNILSITPKINKVAQNTS</sequence>
<evidence type="ECO:0000259" key="2">
    <source>
        <dbReference type="PROSITE" id="PS50097"/>
    </source>
</evidence>
<dbReference type="AlphaFoldDB" id="A0A1B6FLS2"/>
<dbReference type="SUPFAM" id="SSF54695">
    <property type="entry name" value="POZ domain"/>
    <property type="match status" value="1"/>
</dbReference>
<proteinExistence type="predicted"/>
<dbReference type="GO" id="GO:0007281">
    <property type="term" value="P:germ cell development"/>
    <property type="evidence" value="ECO:0007669"/>
    <property type="project" value="InterPro"/>
</dbReference>
<evidence type="ECO:0000313" key="3">
    <source>
        <dbReference type="EMBL" id="JAS51124.1"/>
    </source>
</evidence>
<reference evidence="3" key="1">
    <citation type="submission" date="2015-11" db="EMBL/GenBank/DDBJ databases">
        <title>De novo transcriptome assembly of four potential Pierce s Disease insect vectors from Arizona vineyards.</title>
        <authorList>
            <person name="Tassone E.E."/>
        </authorList>
    </citation>
    <scope>NUCLEOTIDE SEQUENCE</scope>
</reference>
<keyword evidence="1" id="KW-0217">Developmental protein</keyword>
<dbReference type="PROSITE" id="PS50097">
    <property type="entry name" value="BTB"/>
    <property type="match status" value="1"/>
</dbReference>
<organism evidence="3">
    <name type="scientific">Cuerna arida</name>
    <dbReference type="NCBI Taxonomy" id="1464854"/>
    <lineage>
        <taxon>Eukaryota</taxon>
        <taxon>Metazoa</taxon>
        <taxon>Ecdysozoa</taxon>
        <taxon>Arthropoda</taxon>
        <taxon>Hexapoda</taxon>
        <taxon>Insecta</taxon>
        <taxon>Pterygota</taxon>
        <taxon>Neoptera</taxon>
        <taxon>Paraneoptera</taxon>
        <taxon>Hemiptera</taxon>
        <taxon>Auchenorrhyncha</taxon>
        <taxon>Membracoidea</taxon>
        <taxon>Cicadellidae</taxon>
        <taxon>Cicadellinae</taxon>
        <taxon>Proconiini</taxon>
        <taxon>Cuerna</taxon>
    </lineage>
</organism>
<dbReference type="Gene3D" id="3.30.710.10">
    <property type="entry name" value="Potassium Channel Kv1.1, Chain A"/>
    <property type="match status" value="1"/>
</dbReference>
<dbReference type="InterPro" id="IPR043380">
    <property type="entry name" value="Gcl-like"/>
</dbReference>